<reference evidence="3 4" key="1">
    <citation type="submission" date="2023-10" db="EMBL/GenBank/DDBJ databases">
        <title>Roseovarius strain S88 nov., isolated from a marine algae.</title>
        <authorList>
            <person name="Lee M.W."/>
            <person name="Lee J.K."/>
            <person name="Kim J.M."/>
            <person name="Choi D.G."/>
            <person name="Baek J.H."/>
            <person name="Bayburt H."/>
            <person name="Jung J.J."/>
            <person name="Han D.M."/>
            <person name="Jeon C.O."/>
        </authorList>
    </citation>
    <scope>NUCLEOTIDE SEQUENCE [LARGE SCALE GENOMIC DNA]</scope>
    <source>
        <strain evidence="3 4">S88</strain>
    </source>
</reference>
<proteinExistence type="predicted"/>
<dbReference type="InterPro" id="IPR036761">
    <property type="entry name" value="TTHA0802/YceI-like_sf"/>
</dbReference>
<keyword evidence="1" id="KW-0732">Signal</keyword>
<organism evidence="3 4">
    <name type="scientific">Roseovarius phycicola</name>
    <dbReference type="NCBI Taxonomy" id="3080976"/>
    <lineage>
        <taxon>Bacteria</taxon>
        <taxon>Pseudomonadati</taxon>
        <taxon>Pseudomonadota</taxon>
        <taxon>Alphaproteobacteria</taxon>
        <taxon>Rhodobacterales</taxon>
        <taxon>Roseobacteraceae</taxon>
        <taxon>Roseovarius</taxon>
    </lineage>
</organism>
<dbReference type="SMART" id="SM00867">
    <property type="entry name" value="YceI"/>
    <property type="match status" value="1"/>
</dbReference>
<feature type="chain" id="PRO_5046685142" evidence="1">
    <location>
        <begin position="20"/>
        <end position="193"/>
    </location>
</feature>
<feature type="domain" description="Lipid/polyisoprenoid-binding YceI-like" evidence="2">
    <location>
        <begin position="23"/>
        <end position="190"/>
    </location>
</feature>
<evidence type="ECO:0000256" key="1">
    <source>
        <dbReference type="SAM" id="SignalP"/>
    </source>
</evidence>
<dbReference type="RefSeq" id="WP_338550742.1">
    <property type="nucleotide sequence ID" value="NZ_CP146069.1"/>
</dbReference>
<dbReference type="EMBL" id="CP146069">
    <property type="protein sequence ID" value="WWR47912.1"/>
    <property type="molecule type" value="Genomic_DNA"/>
</dbReference>
<sequence>MRNFTAFAVAAALATSAQADMARYELDPTHTAIYFKVDHIGYAKTLGVFTGLSGSFSYDDETQELKDVNVTILADSVNTFNEARDGHVRNKDFLHVSEHPEITFVASGGTPTSDTNGTVTGDLTILGQTQPVTLTVQLNKVGEYPFGHKREVLGLSMNTSIKRSDFGMTYAVDNGLVGDEVAINIETEAMKME</sequence>
<accession>A0ABZ2HNI0</accession>
<dbReference type="PANTHER" id="PTHR34406:SF1">
    <property type="entry name" value="PROTEIN YCEI"/>
    <property type="match status" value="1"/>
</dbReference>
<keyword evidence="4" id="KW-1185">Reference proteome</keyword>
<evidence type="ECO:0000313" key="3">
    <source>
        <dbReference type="EMBL" id="WWR47912.1"/>
    </source>
</evidence>
<dbReference type="PANTHER" id="PTHR34406">
    <property type="entry name" value="PROTEIN YCEI"/>
    <property type="match status" value="1"/>
</dbReference>
<dbReference type="Gene3D" id="2.40.128.110">
    <property type="entry name" value="Lipid/polyisoprenoid-binding, YceI-like"/>
    <property type="match status" value="1"/>
</dbReference>
<dbReference type="SUPFAM" id="SSF101874">
    <property type="entry name" value="YceI-like"/>
    <property type="match status" value="1"/>
</dbReference>
<gene>
    <name evidence="3" type="ORF">RZ517_07010</name>
</gene>
<feature type="signal peptide" evidence="1">
    <location>
        <begin position="1"/>
        <end position="19"/>
    </location>
</feature>
<protein>
    <submittedName>
        <fullName evidence="3">YceI family protein</fullName>
    </submittedName>
</protein>
<dbReference type="InterPro" id="IPR007372">
    <property type="entry name" value="Lipid/polyisoprenoid-bd_YceI"/>
</dbReference>
<evidence type="ECO:0000313" key="4">
    <source>
        <dbReference type="Proteomes" id="UP001364156"/>
    </source>
</evidence>
<dbReference type="Pfam" id="PF04264">
    <property type="entry name" value="YceI"/>
    <property type="match status" value="1"/>
</dbReference>
<name>A0ABZ2HNI0_9RHOB</name>
<dbReference type="Proteomes" id="UP001364156">
    <property type="component" value="Chromosome"/>
</dbReference>
<evidence type="ECO:0000259" key="2">
    <source>
        <dbReference type="SMART" id="SM00867"/>
    </source>
</evidence>